<organism evidence="2 3">
    <name type="scientific">Natronorubrum texcoconense</name>
    <dbReference type="NCBI Taxonomy" id="1095776"/>
    <lineage>
        <taxon>Archaea</taxon>
        <taxon>Methanobacteriati</taxon>
        <taxon>Methanobacteriota</taxon>
        <taxon>Stenosarchaea group</taxon>
        <taxon>Halobacteria</taxon>
        <taxon>Halobacteriales</taxon>
        <taxon>Natrialbaceae</taxon>
        <taxon>Natronorubrum</taxon>
    </lineage>
</organism>
<feature type="region of interest" description="Disordered" evidence="1">
    <location>
        <begin position="73"/>
        <end position="122"/>
    </location>
</feature>
<feature type="compositionally biased region" description="Basic and acidic residues" evidence="1">
    <location>
        <begin position="75"/>
        <end position="87"/>
    </location>
</feature>
<dbReference type="OrthoDB" id="284158at2157"/>
<keyword evidence="3" id="KW-1185">Reference proteome</keyword>
<accession>A0A1G8V1A2</accession>
<protein>
    <submittedName>
        <fullName evidence="2">Uncharacterized protein</fullName>
    </submittedName>
</protein>
<dbReference type="EMBL" id="FNFE01000001">
    <property type="protein sequence ID" value="SDJ59644.1"/>
    <property type="molecule type" value="Genomic_DNA"/>
</dbReference>
<feature type="compositionally biased region" description="Acidic residues" evidence="1">
    <location>
        <begin position="110"/>
        <end position="122"/>
    </location>
</feature>
<dbReference type="AlphaFoldDB" id="A0A1G8V1A2"/>
<evidence type="ECO:0000313" key="2">
    <source>
        <dbReference type="EMBL" id="SDJ59644.1"/>
    </source>
</evidence>
<proteinExistence type="predicted"/>
<dbReference type="InterPro" id="IPR043867">
    <property type="entry name" value="DUF5827"/>
</dbReference>
<feature type="compositionally biased region" description="Basic and acidic residues" evidence="1">
    <location>
        <begin position="94"/>
        <end position="107"/>
    </location>
</feature>
<dbReference type="Pfam" id="PF19145">
    <property type="entry name" value="DUF5827"/>
    <property type="match status" value="1"/>
</dbReference>
<sequence>MPVSKSEFDSLPPCDFYTPAELLEADQMYTVYEIARLLQGLDPDAEIDQGTEDVLLDWTIPWIMTNADDLVVAEPRSDDEPAHYGLKEEEESDRADADESDGDKTAADESNGDDTDADDDTE</sequence>
<reference evidence="3" key="1">
    <citation type="submission" date="2016-10" db="EMBL/GenBank/DDBJ databases">
        <authorList>
            <person name="Varghese N."/>
            <person name="Submissions S."/>
        </authorList>
    </citation>
    <scope>NUCLEOTIDE SEQUENCE [LARGE SCALE GENOMIC DNA]</scope>
    <source>
        <strain evidence="3">B4,CECT 8067,JCM 17497</strain>
    </source>
</reference>
<gene>
    <name evidence="2" type="ORF">SAMN04515672_1120</name>
</gene>
<dbReference type="STRING" id="1095776.SAMN04515672_1120"/>
<evidence type="ECO:0000313" key="3">
    <source>
        <dbReference type="Proteomes" id="UP000198882"/>
    </source>
</evidence>
<dbReference type="Proteomes" id="UP000198882">
    <property type="component" value="Unassembled WGS sequence"/>
</dbReference>
<name>A0A1G8V1A2_9EURY</name>
<evidence type="ECO:0000256" key="1">
    <source>
        <dbReference type="SAM" id="MobiDB-lite"/>
    </source>
</evidence>